<dbReference type="Gene3D" id="1.10.4080.10">
    <property type="entry name" value="ADP-ribosylation/Crystallin J1"/>
    <property type="match status" value="1"/>
</dbReference>
<gene>
    <name evidence="2" type="ORF">Pen02_12740</name>
</gene>
<evidence type="ECO:0008006" key="4">
    <source>
        <dbReference type="Google" id="ProtNLM"/>
    </source>
</evidence>
<dbReference type="Pfam" id="PF03747">
    <property type="entry name" value="ADP_ribosyl_GH"/>
    <property type="match status" value="1"/>
</dbReference>
<feature type="compositionally biased region" description="Basic and acidic residues" evidence="1">
    <location>
        <begin position="446"/>
        <end position="456"/>
    </location>
</feature>
<keyword evidence="3" id="KW-1185">Reference proteome</keyword>
<dbReference type="InterPro" id="IPR036705">
    <property type="entry name" value="Ribosyl_crysJ1_sf"/>
</dbReference>
<proteinExistence type="predicted"/>
<dbReference type="RefSeq" id="WP_203864973.1">
    <property type="nucleotide sequence ID" value="NZ_BONW01000004.1"/>
</dbReference>
<accession>A0ABQ4DV51</accession>
<sequence>MRLTWVQPEDLLPHELAAGADEGRDVSAVAQRWVTAGGSVLPPVGGASAEPAGPELRALAAELLDECDALPPAGSADEPTELAAIRASWPTSYALPTGPADQDRVHGGWLGRSVGCLLGKPVEKIPRAGIREILTATGRWPLAGYFTGVGLPAEVAARWPWNRRSAPTSLAENIDGMPEDDDLNYALLALRVLETHGREFTSADVAQAWLDWLPGGRVFTAERVAYRNLLLGLAPPATALRHNPFREWIGAQIRTDVYGWVHPGRPDLAAELAYRDAVVSHVRGGVHGALWVAAMTSAAVVASDVDTVLDTGESVLPPGSRFAATVREARSLGAEAAAGTTDWESVLDTLYARHGHLHWVHVRNNAALVAAALAYGRGDLVRSICAVVGGGWDTDSTGATVGSVTGALTGAAGLPTEWTGPLRGRLRSSIAGFDGVTFAELAERTGRLSARRRDTDEPGAGGIVSATSEPVLRTPQARTEGTSA</sequence>
<dbReference type="PANTHER" id="PTHR16222">
    <property type="entry name" value="ADP-RIBOSYLGLYCOHYDROLASE"/>
    <property type="match status" value="1"/>
</dbReference>
<dbReference type="InterPro" id="IPR005502">
    <property type="entry name" value="Ribosyl_crysJ1"/>
</dbReference>
<evidence type="ECO:0000313" key="2">
    <source>
        <dbReference type="EMBL" id="GIG86338.1"/>
    </source>
</evidence>
<dbReference type="PANTHER" id="PTHR16222:SF12">
    <property type="entry name" value="ADP-RIBOSYLGLYCOHYDROLASE-RELATED"/>
    <property type="match status" value="1"/>
</dbReference>
<evidence type="ECO:0000313" key="3">
    <source>
        <dbReference type="Proteomes" id="UP000646749"/>
    </source>
</evidence>
<feature type="region of interest" description="Disordered" evidence="1">
    <location>
        <begin position="446"/>
        <end position="484"/>
    </location>
</feature>
<comment type="caution">
    <text evidence="2">The sequence shown here is derived from an EMBL/GenBank/DDBJ whole genome shotgun (WGS) entry which is preliminary data.</text>
</comment>
<dbReference type="InterPro" id="IPR050792">
    <property type="entry name" value="ADP-ribosylglycohydrolase"/>
</dbReference>
<organism evidence="2 3">
    <name type="scientific">Plantactinospora endophytica</name>
    <dbReference type="NCBI Taxonomy" id="673535"/>
    <lineage>
        <taxon>Bacteria</taxon>
        <taxon>Bacillati</taxon>
        <taxon>Actinomycetota</taxon>
        <taxon>Actinomycetes</taxon>
        <taxon>Micromonosporales</taxon>
        <taxon>Micromonosporaceae</taxon>
        <taxon>Plantactinospora</taxon>
    </lineage>
</organism>
<dbReference type="SUPFAM" id="SSF101478">
    <property type="entry name" value="ADP-ribosylglycohydrolase"/>
    <property type="match status" value="1"/>
</dbReference>
<name>A0ABQ4DV51_9ACTN</name>
<dbReference type="Proteomes" id="UP000646749">
    <property type="component" value="Unassembled WGS sequence"/>
</dbReference>
<dbReference type="EMBL" id="BONW01000004">
    <property type="protein sequence ID" value="GIG86338.1"/>
    <property type="molecule type" value="Genomic_DNA"/>
</dbReference>
<reference evidence="2 3" key="1">
    <citation type="submission" date="2021-01" db="EMBL/GenBank/DDBJ databases">
        <title>Whole genome shotgun sequence of Plantactinospora endophytica NBRC 110450.</title>
        <authorList>
            <person name="Komaki H."/>
            <person name="Tamura T."/>
        </authorList>
    </citation>
    <scope>NUCLEOTIDE SEQUENCE [LARGE SCALE GENOMIC DNA]</scope>
    <source>
        <strain evidence="2 3">NBRC 110450</strain>
    </source>
</reference>
<protein>
    <recommendedName>
        <fullName evidence="4">ADP-ribosylglycohydrolase family protein</fullName>
    </recommendedName>
</protein>
<evidence type="ECO:0000256" key="1">
    <source>
        <dbReference type="SAM" id="MobiDB-lite"/>
    </source>
</evidence>